<keyword evidence="4 6" id="KW-0732">Signal</keyword>
<keyword evidence="5" id="KW-1015">Disulfide bond</keyword>
<dbReference type="PaxDb" id="7159-AAEL000827-PA"/>
<dbReference type="InterPro" id="IPR036728">
    <property type="entry name" value="PBP_GOBP_sf"/>
</dbReference>
<evidence type="ECO:0000256" key="6">
    <source>
        <dbReference type="SAM" id="SignalP"/>
    </source>
</evidence>
<dbReference type="InterPro" id="IPR006170">
    <property type="entry name" value="PBP/GOBP"/>
</dbReference>
<organism evidence="7 8">
    <name type="scientific">Aedes aegypti</name>
    <name type="common">Yellowfever mosquito</name>
    <name type="synonym">Culex aegypti</name>
    <dbReference type="NCBI Taxonomy" id="7159"/>
    <lineage>
        <taxon>Eukaryota</taxon>
        <taxon>Metazoa</taxon>
        <taxon>Ecdysozoa</taxon>
        <taxon>Arthropoda</taxon>
        <taxon>Hexapoda</taxon>
        <taxon>Insecta</taxon>
        <taxon>Pterygota</taxon>
        <taxon>Neoptera</taxon>
        <taxon>Endopterygota</taxon>
        <taxon>Diptera</taxon>
        <taxon>Nematocera</taxon>
        <taxon>Culicoidea</taxon>
        <taxon>Culicidae</taxon>
        <taxon>Culicinae</taxon>
        <taxon>Aedini</taxon>
        <taxon>Aedes</taxon>
        <taxon>Stegomyia</taxon>
    </lineage>
</organism>
<evidence type="ECO:0000313" key="8">
    <source>
        <dbReference type="Proteomes" id="UP000682892"/>
    </source>
</evidence>
<dbReference type="EMBL" id="CH477202">
    <property type="protein sequence ID" value="EAT48139.1"/>
    <property type="molecule type" value="Genomic_DNA"/>
</dbReference>
<accession>Q17N06</accession>
<reference evidence="7" key="1">
    <citation type="submission" date="2005-10" db="EMBL/GenBank/DDBJ databases">
        <authorList>
            <person name="Loftus B.J."/>
            <person name="Nene V.M."/>
            <person name="Hannick L.I."/>
            <person name="Bidwell S."/>
            <person name="Haas B."/>
            <person name="Amedeo P."/>
            <person name="Orvis J."/>
            <person name="Wortman J.R."/>
            <person name="White O.R."/>
            <person name="Salzberg S."/>
            <person name="Shumway M."/>
            <person name="Koo H."/>
            <person name="Zhao Y."/>
            <person name="Holmes M."/>
            <person name="Miller J."/>
            <person name="Schatz M."/>
            <person name="Pop M."/>
            <person name="Pai G."/>
            <person name="Utterback T."/>
            <person name="Rogers Y.-H."/>
            <person name="Kravitz S."/>
            <person name="Fraser C.M."/>
        </authorList>
    </citation>
    <scope>NUCLEOTIDE SEQUENCE</scope>
    <source>
        <strain evidence="7">Liverpool</strain>
    </source>
</reference>
<dbReference type="VEuPathDB" id="VectorBase:AAEL000827"/>
<evidence type="ECO:0000256" key="2">
    <source>
        <dbReference type="ARBA" id="ARBA00008098"/>
    </source>
</evidence>
<dbReference type="AlphaFoldDB" id="Q17N06"/>
<dbReference type="KEGG" id="aag:5566899"/>
<dbReference type="SUPFAM" id="SSF47565">
    <property type="entry name" value="Insect pheromone/odorant-binding proteins"/>
    <property type="match status" value="1"/>
</dbReference>
<evidence type="ECO:0000256" key="5">
    <source>
        <dbReference type="ARBA" id="ARBA00023157"/>
    </source>
</evidence>
<dbReference type="PANTHER" id="PTHR11857">
    <property type="entry name" value="ODORANT BINDING PROTEIN-RELATED"/>
    <property type="match status" value="1"/>
</dbReference>
<reference evidence="7" key="3">
    <citation type="submission" date="2012-09" db="EMBL/GenBank/DDBJ databases">
        <authorList>
            <consortium name="VectorBase"/>
        </authorList>
    </citation>
    <scope>NUCLEOTIDE SEQUENCE</scope>
    <source>
        <strain evidence="7">Liverpool</strain>
    </source>
</reference>
<dbReference type="Pfam" id="PF01395">
    <property type="entry name" value="PBP_GOBP"/>
    <property type="match status" value="1"/>
</dbReference>
<evidence type="ECO:0000256" key="1">
    <source>
        <dbReference type="ARBA" id="ARBA00004613"/>
    </source>
</evidence>
<protein>
    <submittedName>
        <fullName evidence="7">AAEL000827-PA</fullName>
    </submittedName>
</protein>
<comment type="similarity">
    <text evidence="2">Belongs to the PBP/GOBP family.</text>
</comment>
<dbReference type="CDD" id="cd23992">
    <property type="entry name" value="PBP_GOBP"/>
    <property type="match status" value="1"/>
</dbReference>
<dbReference type="GO" id="GO:0005549">
    <property type="term" value="F:odorant binding"/>
    <property type="evidence" value="ECO:0007669"/>
    <property type="project" value="InterPro"/>
</dbReference>
<dbReference type="Proteomes" id="UP000682892">
    <property type="component" value="Unassembled WGS sequence"/>
</dbReference>
<dbReference type="eggNOG" id="ENOG502RTID">
    <property type="taxonomic scope" value="Eukaryota"/>
</dbReference>
<evidence type="ECO:0000256" key="3">
    <source>
        <dbReference type="ARBA" id="ARBA00022525"/>
    </source>
</evidence>
<evidence type="ECO:0000313" key="7">
    <source>
        <dbReference type="EMBL" id="EAT48139.1"/>
    </source>
</evidence>
<keyword evidence="3" id="KW-0964">Secreted</keyword>
<dbReference type="PANTHER" id="PTHR11857:SF46">
    <property type="entry name" value="GENERAL ODORANT-BINDING PROTEIN 99A-RELATED"/>
    <property type="match status" value="1"/>
</dbReference>
<dbReference type="GO" id="GO:0007608">
    <property type="term" value="P:sensory perception of smell"/>
    <property type="evidence" value="ECO:0007669"/>
    <property type="project" value="TreeGrafter"/>
</dbReference>
<dbReference type="HOGENOM" id="CLU_057764_0_1_1"/>
<dbReference type="Gene3D" id="1.10.238.20">
    <property type="entry name" value="Pheromone/general odorant binding protein domain"/>
    <property type="match status" value="2"/>
</dbReference>
<sequence length="287" mass="32385">MRRFKLASFILTLFATNVICSRHKIVQKSLAGTGVECQQYDPPWNCAVRCQTLLTRDWVDSTGMQSPYDRFFQPDPNDQCYMNRTQRCLLDKLSTVPRNKLCLRADSSVQCFLNQSGQVIMDQPKFVAPSRLLENQIFLECGTMLGFSRQRVWEVLYKGEFTLPEISCLVRCFLIRSGLYDDKSGLNLERFYVACGGYDDAFYHNVTKCIANVEAAGLCDKCTRAQRLALECVGSQYPIFVPVSQTDIDSTNNAGRDVNNYYTSNFNFNFGDVISQIGTMVPATGGG</sequence>
<dbReference type="PhylomeDB" id="Q17N06"/>
<feature type="signal peptide" evidence="6">
    <location>
        <begin position="1"/>
        <end position="20"/>
    </location>
</feature>
<reference evidence="7" key="2">
    <citation type="journal article" date="2007" name="Science">
        <title>Genome sequence of Aedes aegypti, a major arbovirus vector.</title>
        <authorList>
            <person name="Nene V."/>
            <person name="Wortman J.R."/>
            <person name="Lawson D."/>
            <person name="Haas B."/>
            <person name="Kodira C."/>
            <person name="Tu Z.J."/>
            <person name="Loftus B."/>
            <person name="Xi Z."/>
            <person name="Megy K."/>
            <person name="Grabherr M."/>
            <person name="Ren Q."/>
            <person name="Zdobnov E.M."/>
            <person name="Lobo N.F."/>
            <person name="Campbell K.S."/>
            <person name="Brown S.E."/>
            <person name="Bonaldo M.F."/>
            <person name="Zhu J."/>
            <person name="Sinkins S.P."/>
            <person name="Hogenkamp D.G."/>
            <person name="Amedeo P."/>
            <person name="Arensburger P."/>
            <person name="Atkinson P.W."/>
            <person name="Bidwell S."/>
            <person name="Biedler J."/>
            <person name="Birney E."/>
            <person name="Bruggner R.V."/>
            <person name="Costas J."/>
            <person name="Coy M.R."/>
            <person name="Crabtree J."/>
            <person name="Crawford M."/>
            <person name="Debruyn B."/>
            <person name="Decaprio D."/>
            <person name="Eiglmeier K."/>
            <person name="Eisenstadt E."/>
            <person name="El-Dorry H."/>
            <person name="Gelbart W.M."/>
            <person name="Gomes S.L."/>
            <person name="Hammond M."/>
            <person name="Hannick L.I."/>
            <person name="Hogan J.R."/>
            <person name="Holmes M.H."/>
            <person name="Jaffe D."/>
            <person name="Johnston J.S."/>
            <person name="Kennedy R.C."/>
            <person name="Koo H."/>
            <person name="Kravitz S."/>
            <person name="Kriventseva E.V."/>
            <person name="Kulp D."/>
            <person name="Labutti K."/>
            <person name="Lee E."/>
            <person name="Li S."/>
            <person name="Lovin D.D."/>
            <person name="Mao C."/>
            <person name="Mauceli E."/>
            <person name="Menck C.F."/>
            <person name="Miller J.R."/>
            <person name="Montgomery P."/>
            <person name="Mori A."/>
            <person name="Nascimento A.L."/>
            <person name="Naveira H.F."/>
            <person name="Nusbaum C."/>
            <person name="O'leary S."/>
            <person name="Orvis J."/>
            <person name="Pertea M."/>
            <person name="Quesneville H."/>
            <person name="Reidenbach K.R."/>
            <person name="Rogers Y.H."/>
            <person name="Roth C.W."/>
            <person name="Schneider J.R."/>
            <person name="Schatz M."/>
            <person name="Shumway M."/>
            <person name="Stanke M."/>
            <person name="Stinson E.O."/>
            <person name="Tubio J.M."/>
            <person name="Vanzee J.P."/>
            <person name="Verjovski-Almeida S."/>
            <person name="Werner D."/>
            <person name="White O."/>
            <person name="Wyder S."/>
            <person name="Zeng Q."/>
            <person name="Zhao Q."/>
            <person name="Zhao Y."/>
            <person name="Hill C.A."/>
            <person name="Raikhel A.S."/>
            <person name="Soares M.B."/>
            <person name="Knudson D.L."/>
            <person name="Lee N.H."/>
            <person name="Galagan J."/>
            <person name="Salzberg S.L."/>
            <person name="Paulsen I.T."/>
            <person name="Dimopoulos G."/>
            <person name="Collins F.H."/>
            <person name="Birren B."/>
            <person name="Fraser-Liggett C.M."/>
            <person name="Severson D.W."/>
        </authorList>
    </citation>
    <scope>NUCLEOTIDE SEQUENCE [LARGE SCALE GENOMIC DNA]</scope>
    <source>
        <strain evidence="7">Liverpool</strain>
    </source>
</reference>
<evidence type="ECO:0000256" key="4">
    <source>
        <dbReference type="ARBA" id="ARBA00022729"/>
    </source>
</evidence>
<name>Q17N06_AEDAE</name>
<dbReference type="OMA" id="GVECQQY"/>
<dbReference type="OrthoDB" id="7765812at2759"/>
<proteinExistence type="inferred from homology"/>
<gene>
    <name evidence="7" type="ORF">AaeL_AAEL000827</name>
</gene>
<comment type="subcellular location">
    <subcellularLocation>
        <location evidence="1">Secreted</location>
    </subcellularLocation>
</comment>
<feature type="chain" id="PRO_5030175555" evidence="6">
    <location>
        <begin position="21"/>
        <end position="287"/>
    </location>
</feature>
<dbReference type="GO" id="GO:0005615">
    <property type="term" value="C:extracellular space"/>
    <property type="evidence" value="ECO:0007669"/>
    <property type="project" value="TreeGrafter"/>
</dbReference>